<evidence type="ECO:0000256" key="1">
    <source>
        <dbReference type="ARBA" id="ARBA00022468"/>
    </source>
</evidence>
<dbReference type="PRINTS" id="PR00405">
    <property type="entry name" value="REVINTRACTNG"/>
</dbReference>
<evidence type="ECO:0000256" key="5">
    <source>
        <dbReference type="PROSITE-ProRule" id="PRU00288"/>
    </source>
</evidence>
<dbReference type="OMA" id="DKWTYRQ"/>
<dbReference type="EMBL" id="LSRX01000136">
    <property type="protein sequence ID" value="OLQ07550.1"/>
    <property type="molecule type" value="Genomic_DNA"/>
</dbReference>
<organism evidence="8 9">
    <name type="scientific">Symbiodinium microadriaticum</name>
    <name type="common">Dinoflagellate</name>
    <name type="synonym">Zooxanthella microadriatica</name>
    <dbReference type="NCBI Taxonomy" id="2951"/>
    <lineage>
        <taxon>Eukaryota</taxon>
        <taxon>Sar</taxon>
        <taxon>Alveolata</taxon>
        <taxon>Dinophyceae</taxon>
        <taxon>Suessiales</taxon>
        <taxon>Symbiodiniaceae</taxon>
        <taxon>Symbiodinium</taxon>
    </lineage>
</organism>
<evidence type="ECO:0000256" key="4">
    <source>
        <dbReference type="ARBA" id="ARBA00022833"/>
    </source>
</evidence>
<dbReference type="InterPro" id="IPR037278">
    <property type="entry name" value="ARFGAP/RecO"/>
</dbReference>
<keyword evidence="9" id="KW-1185">Reference proteome</keyword>
<sequence length="292" mass="31330">MSTSASTFRSKIGNAYPKSEIEDQQPQLKAELAAMKKMGRNRQCFDCGVADVSWASPKLGTFICVTCSDVHRAAGAHITCVKNFSTYLWSPDEVELMRAVGNTRAKEIFRPGIDLSWQPGESKEQKVRHCTKLYGTEKAQLAVKRHIEAATAAAGPGRKAAQVASQGYSQSLPSQPATPSQSVCKPAPAAPDLLGDWPTTEPEAVVPSHVSAWPATSGMGTSVGPWPCPWSAPEVITAQHDLIDLFPSSTMDSAWHGDCGAPASSQSCGKAATVSSHEKDFWSSVNWDELLK</sequence>
<dbReference type="GO" id="GO:0032012">
    <property type="term" value="P:regulation of ARF protein signal transduction"/>
    <property type="evidence" value="ECO:0007669"/>
    <property type="project" value="TreeGrafter"/>
</dbReference>
<evidence type="ECO:0000313" key="9">
    <source>
        <dbReference type="Proteomes" id="UP000186817"/>
    </source>
</evidence>
<keyword evidence="1" id="KW-0343">GTPase activation</keyword>
<dbReference type="OrthoDB" id="413660at2759"/>
<protein>
    <submittedName>
        <fullName evidence="8">ADP-ribosylation factor GTPase-activating protein GCS1</fullName>
    </submittedName>
</protein>
<keyword evidence="3 5" id="KW-0863">Zinc-finger</keyword>
<proteinExistence type="predicted"/>
<gene>
    <name evidence="8" type="primary">GCS1</name>
    <name evidence="8" type="ORF">AK812_SmicGene9012</name>
</gene>
<evidence type="ECO:0000256" key="3">
    <source>
        <dbReference type="ARBA" id="ARBA00022771"/>
    </source>
</evidence>
<dbReference type="PANTHER" id="PTHR46395">
    <property type="entry name" value="ADP-RIBOSYLATION FACTOR GTPASE-ACTIVATING PROTEIN 1"/>
    <property type="match status" value="1"/>
</dbReference>
<keyword evidence="4" id="KW-0862">Zinc</keyword>
<name>A0A1Q9EJF4_SYMMI</name>
<dbReference type="Proteomes" id="UP000186817">
    <property type="component" value="Unassembled WGS sequence"/>
</dbReference>
<dbReference type="GO" id="GO:0005096">
    <property type="term" value="F:GTPase activator activity"/>
    <property type="evidence" value="ECO:0007669"/>
    <property type="project" value="UniProtKB-KW"/>
</dbReference>
<dbReference type="SMART" id="SM00105">
    <property type="entry name" value="ArfGap"/>
    <property type="match status" value="1"/>
</dbReference>
<dbReference type="AlphaFoldDB" id="A0A1Q9EJF4"/>
<keyword evidence="2" id="KW-0479">Metal-binding</keyword>
<feature type="region of interest" description="Disordered" evidence="6">
    <location>
        <begin position="161"/>
        <end position="185"/>
    </location>
</feature>
<dbReference type="GO" id="GO:0030100">
    <property type="term" value="P:regulation of endocytosis"/>
    <property type="evidence" value="ECO:0007669"/>
    <property type="project" value="TreeGrafter"/>
</dbReference>
<dbReference type="GO" id="GO:0000139">
    <property type="term" value="C:Golgi membrane"/>
    <property type="evidence" value="ECO:0007669"/>
    <property type="project" value="TreeGrafter"/>
</dbReference>
<reference evidence="8 9" key="1">
    <citation type="submission" date="2016-02" db="EMBL/GenBank/DDBJ databases">
        <title>Genome analysis of coral dinoflagellate symbionts highlights evolutionary adaptations to a symbiotic lifestyle.</title>
        <authorList>
            <person name="Aranda M."/>
            <person name="Li Y."/>
            <person name="Liew Y.J."/>
            <person name="Baumgarten S."/>
            <person name="Simakov O."/>
            <person name="Wilson M."/>
            <person name="Piel J."/>
            <person name="Ashoor H."/>
            <person name="Bougouffa S."/>
            <person name="Bajic V.B."/>
            <person name="Ryu T."/>
            <person name="Ravasi T."/>
            <person name="Bayer T."/>
            <person name="Micklem G."/>
            <person name="Kim H."/>
            <person name="Bhak J."/>
            <person name="Lajeunesse T.C."/>
            <person name="Voolstra C.R."/>
        </authorList>
    </citation>
    <scope>NUCLEOTIDE SEQUENCE [LARGE SCALE GENOMIC DNA]</scope>
    <source>
        <strain evidence="8 9">CCMP2467</strain>
    </source>
</reference>
<comment type="caution">
    <text evidence="8">The sequence shown here is derived from an EMBL/GenBank/DDBJ whole genome shotgun (WGS) entry which is preliminary data.</text>
</comment>
<accession>A0A1Q9EJF4</accession>
<evidence type="ECO:0000313" key="8">
    <source>
        <dbReference type="EMBL" id="OLQ07550.1"/>
    </source>
</evidence>
<feature type="domain" description="Arf-GAP" evidence="7">
    <location>
        <begin position="29"/>
        <end position="110"/>
    </location>
</feature>
<dbReference type="GO" id="GO:0008270">
    <property type="term" value="F:zinc ion binding"/>
    <property type="evidence" value="ECO:0007669"/>
    <property type="project" value="UniProtKB-KW"/>
</dbReference>
<dbReference type="PROSITE" id="PS50115">
    <property type="entry name" value="ARFGAP"/>
    <property type="match status" value="1"/>
</dbReference>
<dbReference type="InterPro" id="IPR038508">
    <property type="entry name" value="ArfGAP_dom_sf"/>
</dbReference>
<dbReference type="InterPro" id="IPR001164">
    <property type="entry name" value="ArfGAP_dom"/>
</dbReference>
<evidence type="ECO:0000259" key="7">
    <source>
        <dbReference type="PROSITE" id="PS50115"/>
    </source>
</evidence>
<dbReference type="Gene3D" id="1.10.220.150">
    <property type="entry name" value="Arf GTPase activating protein"/>
    <property type="match status" value="1"/>
</dbReference>
<feature type="compositionally biased region" description="Polar residues" evidence="6">
    <location>
        <begin position="165"/>
        <end position="183"/>
    </location>
</feature>
<dbReference type="SUPFAM" id="SSF57863">
    <property type="entry name" value="ArfGap/RecO-like zinc finger"/>
    <property type="match status" value="1"/>
</dbReference>
<evidence type="ECO:0000256" key="2">
    <source>
        <dbReference type="ARBA" id="ARBA00022723"/>
    </source>
</evidence>
<dbReference type="PANTHER" id="PTHR46395:SF1">
    <property type="entry name" value="ADP-RIBOSYLATION FACTOR GTPASE-ACTIVATING PROTEIN 1"/>
    <property type="match status" value="1"/>
</dbReference>
<evidence type="ECO:0000256" key="6">
    <source>
        <dbReference type="SAM" id="MobiDB-lite"/>
    </source>
</evidence>
<dbReference type="Pfam" id="PF01412">
    <property type="entry name" value="ArfGap"/>
    <property type="match status" value="1"/>
</dbReference>